<gene>
    <name evidence="1" type="ORF">EFD62_08720</name>
</gene>
<dbReference type="RefSeq" id="WP_128705984.1">
    <property type="nucleotide sequence ID" value="NZ_RLII01000008.1"/>
</dbReference>
<evidence type="ECO:0000313" key="2">
    <source>
        <dbReference type="Proteomes" id="UP000289166"/>
    </source>
</evidence>
<proteinExistence type="predicted"/>
<reference evidence="2" key="1">
    <citation type="submission" date="2018-11" db="EMBL/GenBank/DDBJ databases">
        <title>Genome sequencing of a novel mesophilic and cellulolytic organism within the genus Hungateiclostridium.</title>
        <authorList>
            <person name="Rettenmaier R."/>
            <person name="Liebl W."/>
            <person name="Zverlov V."/>
        </authorList>
    </citation>
    <scope>NUCLEOTIDE SEQUENCE [LARGE SCALE GENOMIC DNA]</scope>
    <source>
        <strain evidence="2">N2K1</strain>
    </source>
</reference>
<dbReference type="OrthoDB" id="25353at2"/>
<dbReference type="EMBL" id="RLII01000008">
    <property type="protein sequence ID" value="RXE59218.1"/>
    <property type="molecule type" value="Genomic_DNA"/>
</dbReference>
<evidence type="ECO:0000313" key="1">
    <source>
        <dbReference type="EMBL" id="RXE59218.1"/>
    </source>
</evidence>
<dbReference type="SUPFAM" id="SSF51905">
    <property type="entry name" value="FAD/NAD(P)-binding domain"/>
    <property type="match status" value="1"/>
</dbReference>
<dbReference type="PANTHER" id="PTHR42685">
    <property type="entry name" value="GERANYLGERANYL DIPHOSPHATE REDUCTASE"/>
    <property type="match status" value="1"/>
</dbReference>
<keyword evidence="2" id="KW-1185">Reference proteome</keyword>
<sequence length="364" mass="41649">MKVAIIGAGLAGLSCALELERNGISPVIFEKRAHIGEDYMFSSTTLKLFERTYRNPVKYFNKKYDLSLVPYSQLKEIIMKGSSKTGVVSGRLGYIFMRGDEKNSMENQIARHIKTPIHFDSYINVDDIRKDFDYIVAATGDETVANQLGVWHATISVYTRVALILGHFKVNSARMWVNREYSKACYGFLSPHSKKDGRLLLSVNDISNHEFDHYWNNFIRLEEVQYKIIETRDNVTRLGYVSSAKVGNIYLVGTAAGLIDDFLGFGAINAIESGILAAQAIIKGKDYNELIRPIKEHALGIHEFRKVINEFSNEDYDRLIKILTMPLIKQIIYNNPVAKVGKVTPTVKKYNNWKDKRKRRFFKR</sequence>
<comment type="caution">
    <text evidence="1">The sequence shown here is derived from an EMBL/GenBank/DDBJ whole genome shotgun (WGS) entry which is preliminary data.</text>
</comment>
<dbReference type="PANTHER" id="PTHR42685:SF22">
    <property type="entry name" value="CONDITIONED MEDIUM FACTOR RECEPTOR 1"/>
    <property type="match status" value="1"/>
</dbReference>
<dbReference type="Proteomes" id="UP000289166">
    <property type="component" value="Unassembled WGS sequence"/>
</dbReference>
<accession>A0A4Q0I4L1</accession>
<dbReference type="AlphaFoldDB" id="A0A4Q0I4L1"/>
<dbReference type="PROSITE" id="PS51257">
    <property type="entry name" value="PROKAR_LIPOPROTEIN"/>
    <property type="match status" value="1"/>
</dbReference>
<dbReference type="InterPro" id="IPR036188">
    <property type="entry name" value="FAD/NAD-bd_sf"/>
</dbReference>
<organism evidence="1 2">
    <name type="scientific">Acetivibrio mesophilus</name>
    <dbReference type="NCBI Taxonomy" id="2487273"/>
    <lineage>
        <taxon>Bacteria</taxon>
        <taxon>Bacillati</taxon>
        <taxon>Bacillota</taxon>
        <taxon>Clostridia</taxon>
        <taxon>Eubacteriales</taxon>
        <taxon>Oscillospiraceae</taxon>
        <taxon>Acetivibrio</taxon>
    </lineage>
</organism>
<dbReference type="Gene3D" id="3.50.50.60">
    <property type="entry name" value="FAD/NAD(P)-binding domain"/>
    <property type="match status" value="1"/>
</dbReference>
<dbReference type="PRINTS" id="PR00420">
    <property type="entry name" value="RNGMNOXGNASE"/>
</dbReference>
<name>A0A4Q0I4L1_9FIRM</name>
<dbReference type="InterPro" id="IPR050407">
    <property type="entry name" value="Geranylgeranyl_reductase"/>
</dbReference>
<dbReference type="Pfam" id="PF13450">
    <property type="entry name" value="NAD_binding_8"/>
    <property type="match status" value="1"/>
</dbReference>
<protein>
    <submittedName>
        <fullName evidence="1">FAD-binding protein</fullName>
    </submittedName>
</protein>